<name>A0A6F8YZJ6_9ACTN</name>
<dbReference type="RefSeq" id="WP_173164642.1">
    <property type="nucleotide sequence ID" value="NZ_AP022871.1"/>
</dbReference>
<dbReference type="SUPFAM" id="SSF54427">
    <property type="entry name" value="NTF2-like"/>
    <property type="match status" value="1"/>
</dbReference>
<proteinExistence type="predicted"/>
<organism evidence="3 4">
    <name type="scientific">Phytohabitans suffuscus</name>
    <dbReference type="NCBI Taxonomy" id="624315"/>
    <lineage>
        <taxon>Bacteria</taxon>
        <taxon>Bacillati</taxon>
        <taxon>Actinomycetota</taxon>
        <taxon>Actinomycetes</taxon>
        <taxon>Micromonosporales</taxon>
        <taxon>Micromonosporaceae</taxon>
    </lineage>
</organism>
<gene>
    <name evidence="3" type="ORF">Psuf_088250</name>
</gene>
<protein>
    <recommendedName>
        <fullName evidence="5">SnoaL-like domain-containing protein</fullName>
    </recommendedName>
</protein>
<feature type="compositionally biased region" description="Gly residues" evidence="1">
    <location>
        <begin position="59"/>
        <end position="98"/>
    </location>
</feature>
<dbReference type="Proteomes" id="UP000503011">
    <property type="component" value="Chromosome"/>
</dbReference>
<evidence type="ECO:0008006" key="5">
    <source>
        <dbReference type="Google" id="ProtNLM"/>
    </source>
</evidence>
<dbReference type="EMBL" id="AP022871">
    <property type="protein sequence ID" value="BCB91512.1"/>
    <property type="molecule type" value="Genomic_DNA"/>
</dbReference>
<evidence type="ECO:0000313" key="3">
    <source>
        <dbReference type="EMBL" id="BCB91512.1"/>
    </source>
</evidence>
<dbReference type="InterPro" id="IPR032710">
    <property type="entry name" value="NTF2-like_dom_sf"/>
</dbReference>
<dbReference type="KEGG" id="psuu:Psuf_088250"/>
<evidence type="ECO:0000256" key="1">
    <source>
        <dbReference type="SAM" id="MobiDB-lite"/>
    </source>
</evidence>
<accession>A0A6F8YZJ6</accession>
<reference evidence="3 4" key="2">
    <citation type="submission" date="2020-03" db="EMBL/GenBank/DDBJ databases">
        <authorList>
            <person name="Ichikawa N."/>
            <person name="Kimura A."/>
            <person name="Kitahashi Y."/>
            <person name="Uohara A."/>
        </authorList>
    </citation>
    <scope>NUCLEOTIDE SEQUENCE [LARGE SCALE GENOMIC DNA]</scope>
    <source>
        <strain evidence="3 4">NBRC 105367</strain>
    </source>
</reference>
<evidence type="ECO:0000256" key="2">
    <source>
        <dbReference type="SAM" id="SignalP"/>
    </source>
</evidence>
<feature type="compositionally biased region" description="Low complexity" evidence="1">
    <location>
        <begin position="48"/>
        <end position="58"/>
    </location>
</feature>
<feature type="signal peptide" evidence="2">
    <location>
        <begin position="1"/>
        <end position="26"/>
    </location>
</feature>
<reference evidence="3 4" key="1">
    <citation type="submission" date="2020-03" db="EMBL/GenBank/DDBJ databases">
        <title>Whole genome shotgun sequence of Phytohabitans suffuscus NBRC 105367.</title>
        <authorList>
            <person name="Komaki H."/>
            <person name="Tamura T."/>
        </authorList>
    </citation>
    <scope>NUCLEOTIDE SEQUENCE [LARGE SCALE GENOMIC DNA]</scope>
    <source>
        <strain evidence="3 4">NBRC 105367</strain>
    </source>
</reference>
<keyword evidence="2" id="KW-0732">Signal</keyword>
<dbReference type="AlphaFoldDB" id="A0A6F8YZJ6"/>
<feature type="chain" id="PRO_5039246962" description="SnoaL-like domain-containing protein" evidence="2">
    <location>
        <begin position="27"/>
        <end position="253"/>
    </location>
</feature>
<evidence type="ECO:0000313" key="4">
    <source>
        <dbReference type="Proteomes" id="UP000503011"/>
    </source>
</evidence>
<feature type="region of interest" description="Disordered" evidence="1">
    <location>
        <begin position="39"/>
        <end position="112"/>
    </location>
</feature>
<sequence>MAPAPIPRRRRSALLAAILTAAVVVAAAGVVALVAQVTGGGGEPAPPAASQAATAAPGTGPGGTGPSGSGPSGNGPSGSGPSGSGPSGTGPDGTGPSGTGSPDDGVVGEPTPAAVGLVDTSAVAADPLAPAVAGMFDRYFTAINARDYDLAVTHYDPAGVIDPGDPQERQAFAAGVSTTTDSQIRLLSIAPGGDGGTVLARIAFRSQQDPGYGPKGRERETCTRWDVTYALSTAADGRYLILRATVAASQPCR</sequence>
<keyword evidence="4" id="KW-1185">Reference proteome</keyword>